<proteinExistence type="predicted"/>
<keyword evidence="1" id="KW-0614">Plasmid</keyword>
<sequence>MSDYKTPYDAADAAAEAVRALNHLTIDGRWAESPSDVSDVAQALARLSQRLPQALQQVYRELDRLDRADAIRMDNGTDPGVEAGRALAALKRTRALAEQLQSSMLTVAQGLDHMGGHFDPANAVEFDNEDE</sequence>
<protein>
    <submittedName>
        <fullName evidence="1">Uncharacterized protein</fullName>
    </submittedName>
</protein>
<organism evidence="1">
    <name type="scientific">Kitasatospora sp. CMC57</name>
    <dbReference type="NCBI Taxonomy" id="3231513"/>
    <lineage>
        <taxon>Bacteria</taxon>
        <taxon>Bacillati</taxon>
        <taxon>Actinomycetota</taxon>
        <taxon>Actinomycetes</taxon>
        <taxon>Kitasatosporales</taxon>
        <taxon>Streptomycetaceae</taxon>
        <taxon>Kitasatospora</taxon>
    </lineage>
</organism>
<accession>A0AB33K3S1</accession>
<name>A0AB33K3S1_9ACTN</name>
<dbReference type="AlphaFoldDB" id="A0AB33K3S1"/>
<dbReference type="EMBL" id="AP035882">
    <property type="protein sequence ID" value="BFP50136.1"/>
    <property type="molecule type" value="Genomic_DNA"/>
</dbReference>
<reference evidence="1" key="1">
    <citation type="submission" date="2024-07" db="EMBL/GenBank/DDBJ databases">
        <title>Complete genome sequences of cellulolytic bacteria, Kitasatospora sp. CMC57 and Streptomyces sp. CMC78, isolated from Japanese agricultural soil.</title>
        <authorList>
            <person name="Hashimoto T."/>
            <person name="Ito M."/>
            <person name="Iwamoto M."/>
            <person name="Fukahori D."/>
            <person name="Shoda T."/>
            <person name="Sakoda M."/>
            <person name="Morohoshi T."/>
            <person name="Mitsuboshi M."/>
            <person name="Nishizawa T."/>
        </authorList>
    </citation>
    <scope>NUCLEOTIDE SEQUENCE</scope>
    <source>
        <strain evidence="1">CMC57</strain>
        <plasmid evidence="1">pCMC57_01</plasmid>
    </source>
</reference>
<dbReference type="KEGG" id="kic:KCMC57_65040"/>
<dbReference type="RefSeq" id="WP_407992372.1">
    <property type="nucleotide sequence ID" value="NZ_AP035882.1"/>
</dbReference>
<geneLocation type="plasmid" evidence="1">
    <name>pCMC57_01</name>
</geneLocation>
<gene>
    <name evidence="1" type="ORF">KCMC57_65040</name>
</gene>
<evidence type="ECO:0000313" key="1">
    <source>
        <dbReference type="EMBL" id="BFP50136.1"/>
    </source>
</evidence>